<protein>
    <submittedName>
        <fullName evidence="1">Uncharacterized protein</fullName>
    </submittedName>
</protein>
<name>A0ABQ0GLY9_9PEZI</name>
<keyword evidence="2" id="KW-1185">Reference proteome</keyword>
<dbReference type="EMBL" id="BAAFSV010000005">
    <property type="protein sequence ID" value="GAB1318719.1"/>
    <property type="molecule type" value="Genomic_DNA"/>
</dbReference>
<reference evidence="1 2" key="1">
    <citation type="submission" date="2024-09" db="EMBL/GenBank/DDBJ databases">
        <title>Itraconazole resistance in Madurella fahalii resulting from another homologue of gene encoding cytochrome P450 14-alpha sterol demethylase (CYP51).</title>
        <authorList>
            <person name="Yoshioka I."/>
            <person name="Fahal A.H."/>
            <person name="Kaneko S."/>
            <person name="Yaguchi T."/>
        </authorList>
    </citation>
    <scope>NUCLEOTIDE SEQUENCE [LARGE SCALE GENOMIC DNA]</scope>
    <source>
        <strain evidence="1 2">IFM 68171</strain>
    </source>
</reference>
<dbReference type="RefSeq" id="XP_070920449.1">
    <property type="nucleotide sequence ID" value="XM_071064348.1"/>
</dbReference>
<gene>
    <name evidence="1" type="ORF">MFIFM68171_08929</name>
</gene>
<evidence type="ECO:0000313" key="1">
    <source>
        <dbReference type="EMBL" id="GAB1318719.1"/>
    </source>
</evidence>
<accession>A0ABQ0GLY9</accession>
<proteinExistence type="predicted"/>
<evidence type="ECO:0000313" key="2">
    <source>
        <dbReference type="Proteomes" id="UP001628179"/>
    </source>
</evidence>
<dbReference type="Proteomes" id="UP001628179">
    <property type="component" value="Unassembled WGS sequence"/>
</dbReference>
<organism evidence="1 2">
    <name type="scientific">Madurella fahalii</name>
    <dbReference type="NCBI Taxonomy" id="1157608"/>
    <lineage>
        <taxon>Eukaryota</taxon>
        <taxon>Fungi</taxon>
        <taxon>Dikarya</taxon>
        <taxon>Ascomycota</taxon>
        <taxon>Pezizomycotina</taxon>
        <taxon>Sordariomycetes</taxon>
        <taxon>Sordariomycetidae</taxon>
        <taxon>Sordariales</taxon>
        <taxon>Sordariales incertae sedis</taxon>
        <taxon>Madurella</taxon>
    </lineage>
</organism>
<comment type="caution">
    <text evidence="1">The sequence shown here is derived from an EMBL/GenBank/DDBJ whole genome shotgun (WGS) entry which is preliminary data.</text>
</comment>
<dbReference type="GeneID" id="98179671"/>
<sequence>MSDPEASILISNGTCFYAEHTVADEAFIPCGNSLFGHIHCCSAGNKCLTDNAFYSDEFDMTYLAGCTDGNYDHEICPDKKAFRAYPWAGLIYCRPNEWWVPESTPCPDSTR</sequence>